<feature type="region of interest" description="Disordered" evidence="7">
    <location>
        <begin position="333"/>
        <end position="382"/>
    </location>
</feature>
<dbReference type="SMART" id="SM00244">
    <property type="entry name" value="PHB"/>
    <property type="match status" value="1"/>
</dbReference>
<evidence type="ECO:0000256" key="6">
    <source>
        <dbReference type="RuleBase" id="RU364113"/>
    </source>
</evidence>
<keyword evidence="10" id="KW-1185">Reference proteome</keyword>
<evidence type="ECO:0000256" key="7">
    <source>
        <dbReference type="SAM" id="MobiDB-lite"/>
    </source>
</evidence>
<evidence type="ECO:0000313" key="9">
    <source>
        <dbReference type="EMBL" id="ANJ67837.1"/>
    </source>
</evidence>
<gene>
    <name evidence="9" type="ORF">A9404_11015</name>
</gene>
<evidence type="ECO:0000256" key="5">
    <source>
        <dbReference type="ARBA" id="ARBA00023136"/>
    </source>
</evidence>
<evidence type="ECO:0000256" key="1">
    <source>
        <dbReference type="ARBA" id="ARBA00004167"/>
    </source>
</evidence>
<dbReference type="CDD" id="cd03404">
    <property type="entry name" value="SPFH_HflK"/>
    <property type="match status" value="1"/>
</dbReference>
<dbReference type="PANTHER" id="PTHR43327">
    <property type="entry name" value="STOMATIN-LIKE PROTEIN 2, MITOCHONDRIAL"/>
    <property type="match status" value="1"/>
</dbReference>
<comment type="subcellular location">
    <subcellularLocation>
        <location evidence="1">Membrane</location>
        <topology evidence="1">Single-pass membrane protein</topology>
    </subcellularLocation>
</comment>
<dbReference type="GO" id="GO:0016020">
    <property type="term" value="C:membrane"/>
    <property type="evidence" value="ECO:0007669"/>
    <property type="project" value="UniProtKB-SubCell"/>
</dbReference>
<comment type="function">
    <text evidence="6">HflC and HflK could encode or regulate a protease.</text>
</comment>
<feature type="region of interest" description="Disordered" evidence="7">
    <location>
        <begin position="1"/>
        <end position="27"/>
    </location>
</feature>
<evidence type="ECO:0000256" key="3">
    <source>
        <dbReference type="ARBA" id="ARBA00022692"/>
    </source>
</evidence>
<feature type="compositionally biased region" description="Basic and acidic residues" evidence="7">
    <location>
        <begin position="372"/>
        <end position="382"/>
    </location>
</feature>
<protein>
    <recommendedName>
        <fullName evidence="6">Protein HflK</fullName>
    </recommendedName>
</protein>
<accession>A0A191ZJ17</accession>
<keyword evidence="4" id="KW-1133">Transmembrane helix</keyword>
<dbReference type="PANTHER" id="PTHR43327:SF2">
    <property type="entry name" value="MODULATOR OF FTSH PROTEASE HFLK"/>
    <property type="match status" value="1"/>
</dbReference>
<dbReference type="STRING" id="1860122.A9404_11015"/>
<evidence type="ECO:0000256" key="4">
    <source>
        <dbReference type="ARBA" id="ARBA00022989"/>
    </source>
</evidence>
<dbReference type="InterPro" id="IPR010201">
    <property type="entry name" value="HflK"/>
</dbReference>
<dbReference type="OrthoDB" id="9779595at2"/>
<dbReference type="InterPro" id="IPR050710">
    <property type="entry name" value="Band7/mec-2_domain"/>
</dbReference>
<dbReference type="EMBL" id="CP016027">
    <property type="protein sequence ID" value="ANJ67837.1"/>
    <property type="molecule type" value="Genomic_DNA"/>
</dbReference>
<evidence type="ECO:0000259" key="8">
    <source>
        <dbReference type="SMART" id="SM00244"/>
    </source>
</evidence>
<dbReference type="RefSeq" id="WP_066101505.1">
    <property type="nucleotide sequence ID" value="NZ_CP016027.1"/>
</dbReference>
<proteinExistence type="inferred from homology"/>
<evidence type="ECO:0000256" key="2">
    <source>
        <dbReference type="ARBA" id="ARBA00006971"/>
    </source>
</evidence>
<dbReference type="AlphaFoldDB" id="A0A191ZJ17"/>
<comment type="subunit">
    <text evidence="6">HflC and HflK may interact to form a multimeric complex.</text>
</comment>
<dbReference type="InterPro" id="IPR020980">
    <property type="entry name" value="Membrane_HflK_N"/>
</dbReference>
<keyword evidence="5" id="KW-0472">Membrane</keyword>
<reference evidence="9 10" key="1">
    <citation type="submission" date="2016-06" db="EMBL/GenBank/DDBJ databases">
        <title>Insight into the functional genes involving in sulfur oxidation in Pearl River water.</title>
        <authorList>
            <person name="Luo J."/>
            <person name="Tan X."/>
            <person name="Lin W."/>
        </authorList>
    </citation>
    <scope>NUCLEOTIDE SEQUENCE [LARGE SCALE GENOMIC DNA]</scope>
    <source>
        <strain evidence="9 10">LS2</strain>
    </source>
</reference>
<dbReference type="InterPro" id="IPR001107">
    <property type="entry name" value="Band_7"/>
</dbReference>
<name>A0A191ZJ17_9GAMM</name>
<dbReference type="Gene3D" id="3.30.479.30">
    <property type="entry name" value="Band 7 domain"/>
    <property type="match status" value="1"/>
</dbReference>
<dbReference type="NCBIfam" id="TIGR01933">
    <property type="entry name" value="hflK"/>
    <property type="match status" value="1"/>
</dbReference>
<dbReference type="Pfam" id="PF01145">
    <property type="entry name" value="Band_7"/>
    <property type="match status" value="1"/>
</dbReference>
<dbReference type="Pfam" id="PF12221">
    <property type="entry name" value="HflK_N"/>
    <property type="match status" value="1"/>
</dbReference>
<dbReference type="KEGG" id="haz:A9404_11015"/>
<dbReference type="InterPro" id="IPR036013">
    <property type="entry name" value="Band_7/SPFH_dom_sf"/>
</dbReference>
<organism evidence="9 10">
    <name type="scientific">Halothiobacillus diazotrophicus</name>
    <dbReference type="NCBI Taxonomy" id="1860122"/>
    <lineage>
        <taxon>Bacteria</taxon>
        <taxon>Pseudomonadati</taxon>
        <taxon>Pseudomonadota</taxon>
        <taxon>Gammaproteobacteria</taxon>
        <taxon>Chromatiales</taxon>
        <taxon>Halothiobacillaceae</taxon>
        <taxon>Halothiobacillus</taxon>
    </lineage>
</organism>
<comment type="similarity">
    <text evidence="2 6">Belongs to the band 7/mec-2 family. HflK subfamily.</text>
</comment>
<sequence>MAWNEPGGGKDNDPWSNPRRGGKPPNIDDAIERLQKKFGGAMGGAGGGKALAGIAVLAFAAWMFSGVYTIDAGQRGIVLQFGKYTETTGAGPHWHLPYPIASVVKVNVDEFRDKQLKMSSLTNDENIVEVKISSQFVINDPVKYLFNVRDPDGTLSDVMQSAIREVVGSKKMDYVLTEGRSEIASLVRDRMQDLLNGYDTGLKVQSVNLQDIQPPEAVQPAFEDAIRAREDEQRYISEASAYANQVVPRARGDAAQIDEQAKGYQSKVINAALGEAARFELLLKSYRLAPELTRERMYLDAMGDILSKNRSVILDSGKSNNVFYLPLGDRTSAASKKPVKPVTPADNAILPLPSLPSPDDTSLSRSTVTNDSRSDLRTRSAP</sequence>
<dbReference type="SUPFAM" id="SSF117892">
    <property type="entry name" value="Band 7/SPFH domain"/>
    <property type="match status" value="1"/>
</dbReference>
<keyword evidence="3" id="KW-0812">Transmembrane</keyword>
<evidence type="ECO:0000313" key="10">
    <source>
        <dbReference type="Proteomes" id="UP000078596"/>
    </source>
</evidence>
<dbReference type="Proteomes" id="UP000078596">
    <property type="component" value="Chromosome"/>
</dbReference>
<feature type="domain" description="Band 7" evidence="8">
    <location>
        <begin position="65"/>
        <end position="226"/>
    </location>
</feature>